<dbReference type="PANTHER" id="PTHR37029:SF1">
    <property type="entry name" value="SSR1768 PROTEIN"/>
    <property type="match status" value="1"/>
</dbReference>
<evidence type="ECO:0000313" key="1">
    <source>
        <dbReference type="EMBL" id="MCD7111869.1"/>
    </source>
</evidence>
<dbReference type="EMBL" id="JAJOZR010000024">
    <property type="protein sequence ID" value="MCD7111869.1"/>
    <property type="molecule type" value="Genomic_DNA"/>
</dbReference>
<dbReference type="PANTHER" id="PTHR37029">
    <property type="entry name" value="SSR1768 PROTEIN"/>
    <property type="match status" value="1"/>
</dbReference>
<comment type="caution">
    <text evidence="1">The sequence shown here is derived from an EMBL/GenBank/DDBJ whole genome shotgun (WGS) entry which is preliminary data.</text>
</comment>
<dbReference type="Pfam" id="PF10049">
    <property type="entry name" value="DUF2283"/>
    <property type="match status" value="1"/>
</dbReference>
<sequence>MKPVVEYDRSSDAAYIRLSGETVVDSAEVSDGIVLDYDDEGRIVGMEVLNARLHLSSSLLDVA</sequence>
<protein>
    <submittedName>
        <fullName evidence="1">DUF2283 domain-containing protein</fullName>
    </submittedName>
</protein>
<proteinExistence type="predicted"/>
<evidence type="ECO:0000313" key="2">
    <source>
        <dbReference type="Proteomes" id="UP001139089"/>
    </source>
</evidence>
<dbReference type="InterPro" id="IPR019270">
    <property type="entry name" value="DUF2283"/>
</dbReference>
<reference evidence="1" key="1">
    <citation type="submission" date="2021-12" db="EMBL/GenBank/DDBJ databases">
        <authorList>
            <person name="Li Y."/>
        </authorList>
    </citation>
    <scope>NUCLEOTIDE SEQUENCE</scope>
    <source>
        <strain evidence="1">DKSPLA3</strain>
    </source>
</reference>
<name>A0A9X1NXU4_9HYPH</name>
<dbReference type="RefSeq" id="WP_231816882.1">
    <property type="nucleotide sequence ID" value="NZ_JAJOZR010000024.1"/>
</dbReference>
<keyword evidence="2" id="KW-1185">Reference proteome</keyword>
<accession>A0A9X1NXU4</accession>
<gene>
    <name evidence="1" type="ORF">LRX75_22845</name>
</gene>
<dbReference type="Proteomes" id="UP001139089">
    <property type="component" value="Unassembled WGS sequence"/>
</dbReference>
<dbReference type="AlphaFoldDB" id="A0A9X1NXU4"/>
<organism evidence="1 2">
    <name type="scientific">Rhizobium quercicola</name>
    <dbReference type="NCBI Taxonomy" id="2901226"/>
    <lineage>
        <taxon>Bacteria</taxon>
        <taxon>Pseudomonadati</taxon>
        <taxon>Pseudomonadota</taxon>
        <taxon>Alphaproteobacteria</taxon>
        <taxon>Hyphomicrobiales</taxon>
        <taxon>Rhizobiaceae</taxon>
        <taxon>Rhizobium/Agrobacterium group</taxon>
        <taxon>Rhizobium</taxon>
    </lineage>
</organism>